<name>A0A1H2IT87_9ACTN</name>
<dbReference type="RefSeq" id="WP_152690877.1">
    <property type="nucleotide sequence ID" value="NZ_LBMC01000019.1"/>
</dbReference>
<reference evidence="3" key="1">
    <citation type="submission" date="2016-10" db="EMBL/GenBank/DDBJ databases">
        <authorList>
            <person name="Varghese N."/>
            <person name="Submissions S."/>
        </authorList>
    </citation>
    <scope>NUCLEOTIDE SEQUENCE [LARGE SCALE GENOMIC DNA]</scope>
    <source>
        <strain evidence="3">DSM 45079</strain>
    </source>
</reference>
<sequence>MRRVIVSGLVGISVAVAGMVAATVPANAVQAGTCVGHDYFMIDTETGGYGWWYNSSRCDYWP</sequence>
<gene>
    <name evidence="2" type="ORF">SAMN04488563_1986</name>
</gene>
<evidence type="ECO:0000256" key="1">
    <source>
        <dbReference type="SAM" id="SignalP"/>
    </source>
</evidence>
<dbReference type="Proteomes" id="UP000182977">
    <property type="component" value="Chromosome I"/>
</dbReference>
<feature type="signal peptide" evidence="1">
    <location>
        <begin position="1"/>
        <end position="28"/>
    </location>
</feature>
<evidence type="ECO:0000313" key="2">
    <source>
        <dbReference type="EMBL" id="SDU47282.1"/>
    </source>
</evidence>
<dbReference type="EMBL" id="LT629791">
    <property type="protein sequence ID" value="SDU47282.1"/>
    <property type="molecule type" value="Genomic_DNA"/>
</dbReference>
<feature type="chain" id="PRO_5039245143" evidence="1">
    <location>
        <begin position="29"/>
        <end position="62"/>
    </location>
</feature>
<protein>
    <submittedName>
        <fullName evidence="2">Uncharacterized protein</fullName>
    </submittedName>
</protein>
<accession>A0A1H2IT87</accession>
<keyword evidence="3" id="KW-1185">Reference proteome</keyword>
<proteinExistence type="predicted"/>
<evidence type="ECO:0000313" key="3">
    <source>
        <dbReference type="Proteomes" id="UP000182977"/>
    </source>
</evidence>
<keyword evidence="1" id="KW-0732">Signal</keyword>
<dbReference type="AlphaFoldDB" id="A0A1H2IT87"/>
<organism evidence="2 3">
    <name type="scientific">Jiangella alkaliphila</name>
    <dbReference type="NCBI Taxonomy" id="419479"/>
    <lineage>
        <taxon>Bacteria</taxon>
        <taxon>Bacillati</taxon>
        <taxon>Actinomycetota</taxon>
        <taxon>Actinomycetes</taxon>
        <taxon>Jiangellales</taxon>
        <taxon>Jiangellaceae</taxon>
        <taxon>Jiangella</taxon>
    </lineage>
</organism>